<dbReference type="SUPFAM" id="SSF52540">
    <property type="entry name" value="P-loop containing nucleoside triphosphate hydrolases"/>
    <property type="match status" value="1"/>
</dbReference>
<dbReference type="SMART" id="SM00847">
    <property type="entry name" value="HA2"/>
    <property type="match status" value="1"/>
</dbReference>
<dbReference type="InterPro" id="IPR007502">
    <property type="entry name" value="Helicase-assoc_dom"/>
</dbReference>
<dbReference type="InterPro" id="IPR027417">
    <property type="entry name" value="P-loop_NTPase"/>
</dbReference>
<dbReference type="InterPro" id="IPR014001">
    <property type="entry name" value="Helicase_ATP-bd"/>
</dbReference>
<keyword evidence="3 7" id="KW-0347">Helicase</keyword>
<dbReference type="PANTHER" id="PTHR18934">
    <property type="entry name" value="ATP-DEPENDENT RNA HELICASE"/>
    <property type="match status" value="1"/>
</dbReference>
<dbReference type="Pfam" id="PF11898">
    <property type="entry name" value="DUF3418"/>
    <property type="match status" value="1"/>
</dbReference>
<dbReference type="Gene3D" id="3.40.50.300">
    <property type="entry name" value="P-loop containing nucleotide triphosphate hydrolases"/>
    <property type="match status" value="2"/>
</dbReference>
<dbReference type="Pfam" id="PF07717">
    <property type="entry name" value="OB_NTP_bind"/>
    <property type="match status" value="1"/>
</dbReference>
<dbReference type="InterPro" id="IPR011545">
    <property type="entry name" value="DEAD/DEAH_box_helicase_dom"/>
</dbReference>
<proteinExistence type="predicted"/>
<dbReference type="CDD" id="cd18791">
    <property type="entry name" value="SF2_C_RHA"/>
    <property type="match status" value="1"/>
</dbReference>
<dbReference type="SMART" id="SM00490">
    <property type="entry name" value="HELICc"/>
    <property type="match status" value="1"/>
</dbReference>
<dbReference type="SMART" id="SM00382">
    <property type="entry name" value="AAA"/>
    <property type="match status" value="1"/>
</dbReference>
<name>A0A6N9TTW4_DISTH</name>
<dbReference type="PROSITE" id="PS51194">
    <property type="entry name" value="HELICASE_CTER"/>
    <property type="match status" value="1"/>
</dbReference>
<dbReference type="Pfam" id="PF00270">
    <property type="entry name" value="DEAD"/>
    <property type="match status" value="1"/>
</dbReference>
<protein>
    <submittedName>
        <fullName evidence="7">ATP-dependent RNA helicase HrpA</fullName>
        <ecNumber evidence="7">3.6.4.13</ecNumber>
    </submittedName>
</protein>
<dbReference type="GO" id="GO:0003724">
    <property type="term" value="F:RNA helicase activity"/>
    <property type="evidence" value="ECO:0007669"/>
    <property type="project" value="UniProtKB-EC"/>
</dbReference>
<evidence type="ECO:0000256" key="1">
    <source>
        <dbReference type="ARBA" id="ARBA00022741"/>
    </source>
</evidence>
<organism evidence="7 8">
    <name type="scientific">Dissulfurirhabdus thermomarina</name>
    <dbReference type="NCBI Taxonomy" id="1765737"/>
    <lineage>
        <taxon>Bacteria</taxon>
        <taxon>Deltaproteobacteria</taxon>
        <taxon>Dissulfurirhabdaceae</taxon>
        <taxon>Dissulfurirhabdus</taxon>
    </lineage>
</organism>
<dbReference type="EMBL" id="JAAGRR010000025">
    <property type="protein sequence ID" value="NDY41936.1"/>
    <property type="molecule type" value="Genomic_DNA"/>
</dbReference>
<feature type="domain" description="Helicase C-terminal" evidence="6">
    <location>
        <begin position="232"/>
        <end position="400"/>
    </location>
</feature>
<evidence type="ECO:0000313" key="8">
    <source>
        <dbReference type="Proteomes" id="UP000469346"/>
    </source>
</evidence>
<gene>
    <name evidence="7" type="primary">hrpA</name>
    <name evidence="7" type="ORF">G3N55_03615</name>
</gene>
<comment type="caution">
    <text evidence="7">The sequence shown here is derived from an EMBL/GenBank/DDBJ whole genome shotgun (WGS) entry which is preliminary data.</text>
</comment>
<evidence type="ECO:0000259" key="5">
    <source>
        <dbReference type="PROSITE" id="PS51192"/>
    </source>
</evidence>
<dbReference type="InterPro" id="IPR010222">
    <property type="entry name" value="RNA_helicase_HrpA"/>
</dbReference>
<keyword evidence="2 7" id="KW-0378">Hydrolase</keyword>
<feature type="non-terminal residue" evidence="7">
    <location>
        <position position="1"/>
    </location>
</feature>
<evidence type="ECO:0000256" key="3">
    <source>
        <dbReference type="ARBA" id="ARBA00022806"/>
    </source>
</evidence>
<reference evidence="7 8" key="1">
    <citation type="submission" date="2020-02" db="EMBL/GenBank/DDBJ databases">
        <title>Comparative genomics of sulfur disproportionating microorganisms.</title>
        <authorList>
            <person name="Ward L.M."/>
            <person name="Bertran E."/>
            <person name="Johnston D.T."/>
        </authorList>
    </citation>
    <scope>NUCLEOTIDE SEQUENCE [LARGE SCALE GENOMIC DNA]</scope>
    <source>
        <strain evidence="7 8">DSM 100025</strain>
    </source>
</reference>
<dbReference type="SMART" id="SM00487">
    <property type="entry name" value="DEXDc"/>
    <property type="match status" value="1"/>
</dbReference>
<dbReference type="FunFam" id="1.20.120.1080:FF:000005">
    <property type="entry name" value="ATP-dependent helicase HrpA"/>
    <property type="match status" value="1"/>
</dbReference>
<dbReference type="Pfam" id="PF04408">
    <property type="entry name" value="WHD_HA2"/>
    <property type="match status" value="1"/>
</dbReference>
<dbReference type="NCBIfam" id="TIGR01967">
    <property type="entry name" value="DEAH_box_HrpA"/>
    <property type="match status" value="1"/>
</dbReference>
<sequence>PRPAARLVPHRPPVSDVEMLIREAELACPPGLPIAAAREELVAAVRRHPVVVVTGETGSGKTTQLPKICLAAGRGRSGSIACTQPRRVAAVTVAERVAEELGPPGGRLVGYRIRFRDRTGPETRIRFVTDGLLLAEAQRDLLLRRYDTVIVDEVHERTLNIDLLLGLLKTILPRRPDLRVLVTSATLDLDAIRAAFPEAPHVAVTGRGHPVEVRYRPPDEAADGEAPGLVEQVCAAVREVRREDRRGDILVFLPTERDILEAVAALRDETGEEALVLPMFGRLSGADQRRIFRPAPVQKIVCATNVAETSITVPGIRTVIDSGLARIPRYNVRSGTTTLPVAPVSRASADQRAGRAGRVQAGRCVRLYPEADYEARPAHTPPEILRSNLAEVILRLAALGFRDPSAFPFVTPPSPRALREGVRTLRELGALTADGRLTRTGRLMARLPLDPRLARMILQARQEGALREILVIAAALSVQDPRERPAEKAVQADQAHAAFRDPASDFVFWLRLWDAWQREKAAGSGGRLRRFCRDRFLSWNRMREWDDIHDQLRSILAEAGGFRPNREPADPAAVHRSILAGFLGHVAVHKEKGRYLGARGRELLLFPGSALYKRRPRWIVAAEIVKTSQVFARTAAAVEPEWIEAVAGDQVTRSYAEPRWDKRRGEVTALERVSLYGLPLVQGRRVRLSPVNPDEAREIFIREGLVPGEVSRPPAFLRHNAALVEEIRDLEQRTRRTDLLVDEEVLAGFYREALDALEATPAVRRALGPAGRICDAATLRGAIKAAGSDRFLRLTADQVRRALPSPFELARYPGHIEVAGRRVPLRYRFAPGDPEDGVTAEIPPELVPVLRPAHFDRLVPGLLPDKVEEVLRALPKALRRPLVPLPAAAEALAGDISADREGDFAGALARAVRRRFGLVLDPSALAAAEAGLAPHLRMRLEVRDPRGRVLAAARDPAGLRARLSSALARTAESHPAWPAARARWERGRVSLDDLPEVPPAVPVDPDDPGAPAAYPGLSAEDGGVALRLFPSPDAAEAATRAALPRLFEARFARDFKDLARLARPGKDRLEAVAPFGGPEIVAERTLALLKAELLPLPGGPGLPAPEELRRAAAALEGRLFARARPILEAVERVFSERLAVHRELRRLSGAAAGRPGGEPAWMGRVRAELHRIVPPEFPSGVPADRLPHLPRYLRALAVRARRAHADPAKDAAKEARLAPFEARRRAAGPAAEARLAAYDFLLEEYRVSLFAPELKTAVPVSPKRLEAAWAETGLDAAASAGGRGGRP</sequence>
<keyword evidence="8" id="KW-1185">Reference proteome</keyword>
<evidence type="ECO:0000259" key="6">
    <source>
        <dbReference type="PROSITE" id="PS51194"/>
    </source>
</evidence>
<dbReference type="GO" id="GO:0016787">
    <property type="term" value="F:hydrolase activity"/>
    <property type="evidence" value="ECO:0007669"/>
    <property type="project" value="UniProtKB-KW"/>
</dbReference>
<dbReference type="InterPro" id="IPR048333">
    <property type="entry name" value="HA2_WH"/>
</dbReference>
<dbReference type="EC" id="3.6.4.13" evidence="7"/>
<evidence type="ECO:0000313" key="7">
    <source>
        <dbReference type="EMBL" id="NDY41936.1"/>
    </source>
</evidence>
<dbReference type="Proteomes" id="UP000469346">
    <property type="component" value="Unassembled WGS sequence"/>
</dbReference>
<keyword evidence="1" id="KW-0547">Nucleotide-binding</keyword>
<dbReference type="InterPro" id="IPR003593">
    <property type="entry name" value="AAA+_ATPase"/>
</dbReference>
<dbReference type="GO" id="GO:0005524">
    <property type="term" value="F:ATP binding"/>
    <property type="evidence" value="ECO:0007669"/>
    <property type="project" value="UniProtKB-KW"/>
</dbReference>
<evidence type="ECO:0000256" key="4">
    <source>
        <dbReference type="ARBA" id="ARBA00022840"/>
    </source>
</evidence>
<accession>A0A6N9TTW4</accession>
<dbReference type="InterPro" id="IPR011709">
    <property type="entry name" value="DEAD-box_helicase_OB_fold"/>
</dbReference>
<dbReference type="RefSeq" id="WP_163298088.1">
    <property type="nucleotide sequence ID" value="NZ_JAAGRR010000025.1"/>
</dbReference>
<feature type="domain" description="Helicase ATP-binding" evidence="5">
    <location>
        <begin position="42"/>
        <end position="205"/>
    </location>
</feature>
<keyword evidence="4" id="KW-0067">ATP-binding</keyword>
<dbReference type="GO" id="GO:0003723">
    <property type="term" value="F:RNA binding"/>
    <property type="evidence" value="ECO:0007669"/>
    <property type="project" value="TreeGrafter"/>
</dbReference>
<dbReference type="Pfam" id="PF00271">
    <property type="entry name" value="Helicase_C"/>
    <property type="match status" value="1"/>
</dbReference>
<dbReference type="PROSITE" id="PS51192">
    <property type="entry name" value="HELICASE_ATP_BIND_1"/>
    <property type="match status" value="1"/>
</dbReference>
<evidence type="ECO:0000256" key="2">
    <source>
        <dbReference type="ARBA" id="ARBA00022801"/>
    </source>
</evidence>
<dbReference type="Pfam" id="PF21010">
    <property type="entry name" value="HA2_C"/>
    <property type="match status" value="1"/>
</dbReference>
<dbReference type="Gene3D" id="1.20.120.1080">
    <property type="match status" value="1"/>
</dbReference>
<dbReference type="InterPro" id="IPR024590">
    <property type="entry name" value="HrpA_C"/>
</dbReference>
<dbReference type="InterPro" id="IPR001650">
    <property type="entry name" value="Helicase_C-like"/>
</dbReference>
<dbReference type="PANTHER" id="PTHR18934:SF99">
    <property type="entry name" value="ATP-DEPENDENT RNA HELICASE DHX37-RELATED"/>
    <property type="match status" value="1"/>
</dbReference>